<protein>
    <submittedName>
        <fullName evidence="2">Uncharacterized protein</fullName>
    </submittedName>
</protein>
<comment type="caution">
    <text evidence="2">The sequence shown here is derived from an EMBL/GenBank/DDBJ whole genome shotgun (WGS) entry which is preliminary data.</text>
</comment>
<evidence type="ECO:0000313" key="3">
    <source>
        <dbReference type="Proteomes" id="UP001385951"/>
    </source>
</evidence>
<gene>
    <name evidence="2" type="ORF">QCA50_016236</name>
</gene>
<feature type="region of interest" description="Disordered" evidence="1">
    <location>
        <begin position="89"/>
        <end position="264"/>
    </location>
</feature>
<sequence length="453" mass="52380">MNFTKGSPRRELQEETNGSPAIFKAPSPVKTPNGRAGLPSPKRRGIFDLDKSARKRAFKSTSAYSQLMNDGTDDFDYLEEQDRELAGRIIRESKRAKVNDKDEESEEGSEEYIRAYGSDVELEEDLTEKPKTRRRTQAEKKKDVQPKPRPRSRRRATVDEAKSEDEDESDEAENIDDEEDSDVDVDDDEDVEDEEHEEEEETEEDEQDDIEEEEELQASPTRSRRRQRNDIEVDEEISPRKVGRPRTREIKEKRRVGRPSKADKVISQVKSIFQMDDDAFFQENKSPKKKDLLKSPQKRANVPLVNFNNTGDSKYSKIPVVSGITQENEAKKDNVPFEENDFQTRFTPMPIPELDENGEIIDKEYVEKYFPRSNLELKFKGKLADERAFFLEGSEGYFEQHNTRVKASAGSLSQSAPHIEYDEFLPYVKLSELVRKQERANIFTSRSIFAVAK</sequence>
<accession>A0AAW0FHS9</accession>
<feature type="compositionally biased region" description="Basic and acidic residues" evidence="1">
    <location>
        <begin position="89"/>
        <end position="100"/>
    </location>
</feature>
<organism evidence="2 3">
    <name type="scientific">Cerrena zonata</name>
    <dbReference type="NCBI Taxonomy" id="2478898"/>
    <lineage>
        <taxon>Eukaryota</taxon>
        <taxon>Fungi</taxon>
        <taxon>Dikarya</taxon>
        <taxon>Basidiomycota</taxon>
        <taxon>Agaricomycotina</taxon>
        <taxon>Agaricomycetes</taxon>
        <taxon>Polyporales</taxon>
        <taxon>Cerrenaceae</taxon>
        <taxon>Cerrena</taxon>
    </lineage>
</organism>
<feature type="compositionally biased region" description="Acidic residues" evidence="1">
    <location>
        <begin position="101"/>
        <end position="110"/>
    </location>
</feature>
<name>A0AAW0FHS9_9APHY</name>
<dbReference type="AlphaFoldDB" id="A0AAW0FHS9"/>
<feature type="compositionally biased region" description="Basic and acidic residues" evidence="1">
    <location>
        <begin position="136"/>
        <end position="146"/>
    </location>
</feature>
<reference evidence="2 3" key="1">
    <citation type="submission" date="2022-09" db="EMBL/GenBank/DDBJ databases">
        <authorList>
            <person name="Palmer J.M."/>
        </authorList>
    </citation>
    <scope>NUCLEOTIDE SEQUENCE [LARGE SCALE GENOMIC DNA]</scope>
    <source>
        <strain evidence="2 3">DSM 7382</strain>
    </source>
</reference>
<feature type="compositionally biased region" description="Acidic residues" evidence="1">
    <location>
        <begin position="162"/>
        <end position="216"/>
    </location>
</feature>
<feature type="region of interest" description="Disordered" evidence="1">
    <location>
        <begin position="1"/>
        <end position="49"/>
    </location>
</feature>
<proteinExistence type="predicted"/>
<dbReference type="EMBL" id="JASBNA010000047">
    <property type="protein sequence ID" value="KAK7680668.1"/>
    <property type="molecule type" value="Genomic_DNA"/>
</dbReference>
<evidence type="ECO:0000256" key="1">
    <source>
        <dbReference type="SAM" id="MobiDB-lite"/>
    </source>
</evidence>
<dbReference type="Proteomes" id="UP001385951">
    <property type="component" value="Unassembled WGS sequence"/>
</dbReference>
<evidence type="ECO:0000313" key="2">
    <source>
        <dbReference type="EMBL" id="KAK7680668.1"/>
    </source>
</evidence>
<keyword evidence="3" id="KW-1185">Reference proteome</keyword>